<dbReference type="GO" id="GO:0071555">
    <property type="term" value="P:cell wall organization"/>
    <property type="evidence" value="ECO:0007669"/>
    <property type="project" value="UniProtKB-UniRule"/>
</dbReference>
<dbReference type="Pfam" id="PF03734">
    <property type="entry name" value="YkuD"/>
    <property type="match status" value="1"/>
</dbReference>
<dbReference type="GO" id="GO:0008360">
    <property type="term" value="P:regulation of cell shape"/>
    <property type="evidence" value="ECO:0007669"/>
    <property type="project" value="UniProtKB-UniRule"/>
</dbReference>
<name>A0A940SFX1_9BACI</name>
<dbReference type="InterPro" id="IPR038063">
    <property type="entry name" value="Transpep_catalytic_dom"/>
</dbReference>
<keyword evidence="10" id="KW-0732">Signal</keyword>
<dbReference type="Gene3D" id="1.10.101.10">
    <property type="entry name" value="PGBD-like superfamily/PGBD"/>
    <property type="match status" value="1"/>
</dbReference>
<evidence type="ECO:0000256" key="3">
    <source>
        <dbReference type="ARBA" id="ARBA00022679"/>
    </source>
</evidence>
<dbReference type="InterPro" id="IPR036366">
    <property type="entry name" value="PGBDSf"/>
</dbReference>
<dbReference type="InterPro" id="IPR036365">
    <property type="entry name" value="PGBD-like_sf"/>
</dbReference>
<evidence type="ECO:0000256" key="7">
    <source>
        <dbReference type="ARBA" id="ARBA00023316"/>
    </source>
</evidence>
<gene>
    <name evidence="12" type="ORF">J5Y03_04550</name>
</gene>
<keyword evidence="4" id="KW-0378">Hydrolase</keyword>
<keyword evidence="7 9" id="KW-0961">Cell wall biogenesis/degradation</keyword>
<comment type="pathway">
    <text evidence="1 9">Cell wall biogenesis; peptidoglycan biosynthesis.</text>
</comment>
<comment type="similarity">
    <text evidence="2">Belongs to the YkuD family.</text>
</comment>
<evidence type="ECO:0000313" key="13">
    <source>
        <dbReference type="Proteomes" id="UP000682134"/>
    </source>
</evidence>
<evidence type="ECO:0000256" key="10">
    <source>
        <dbReference type="SAM" id="SignalP"/>
    </source>
</evidence>
<feature type="domain" description="L,D-TPase catalytic" evidence="11">
    <location>
        <begin position="30"/>
        <end position="154"/>
    </location>
</feature>
<accession>A0A940SFX1</accession>
<dbReference type="GO" id="GO:0016740">
    <property type="term" value="F:transferase activity"/>
    <property type="evidence" value="ECO:0007669"/>
    <property type="project" value="UniProtKB-KW"/>
</dbReference>
<reference evidence="12" key="1">
    <citation type="submission" date="2021-04" db="EMBL/GenBank/DDBJ databases">
        <title>Genome seq and assembly of Bacillus sp.</title>
        <authorList>
            <person name="Chhetri G."/>
        </authorList>
    </citation>
    <scope>NUCLEOTIDE SEQUENCE</scope>
    <source>
        <strain evidence="12">RG28</strain>
    </source>
</reference>
<keyword evidence="5 9" id="KW-0133">Cell shape</keyword>
<feature type="active site" description="Nucleophile" evidence="9">
    <location>
        <position position="130"/>
    </location>
</feature>
<evidence type="ECO:0000256" key="9">
    <source>
        <dbReference type="PROSITE-ProRule" id="PRU01373"/>
    </source>
</evidence>
<evidence type="ECO:0000313" key="12">
    <source>
        <dbReference type="EMBL" id="MBP0724457.1"/>
    </source>
</evidence>
<evidence type="ECO:0000256" key="6">
    <source>
        <dbReference type="ARBA" id="ARBA00022984"/>
    </source>
</evidence>
<dbReference type="InterPro" id="IPR050979">
    <property type="entry name" value="LD-transpeptidase"/>
</dbReference>
<dbReference type="Proteomes" id="UP000682134">
    <property type="component" value="Unassembled WGS sequence"/>
</dbReference>
<dbReference type="GO" id="GO:0071972">
    <property type="term" value="F:peptidoglycan L,D-transpeptidase activity"/>
    <property type="evidence" value="ECO:0007669"/>
    <property type="project" value="TreeGrafter"/>
</dbReference>
<evidence type="ECO:0000256" key="5">
    <source>
        <dbReference type="ARBA" id="ARBA00022960"/>
    </source>
</evidence>
<evidence type="ECO:0000256" key="1">
    <source>
        <dbReference type="ARBA" id="ARBA00004752"/>
    </source>
</evidence>
<dbReference type="EMBL" id="JAGIYQ010000002">
    <property type="protein sequence ID" value="MBP0724457.1"/>
    <property type="molecule type" value="Genomic_DNA"/>
</dbReference>
<dbReference type="PANTHER" id="PTHR30582">
    <property type="entry name" value="L,D-TRANSPEPTIDASE"/>
    <property type="match status" value="1"/>
</dbReference>
<protein>
    <submittedName>
        <fullName evidence="12">L,D-transpeptidase family protein</fullName>
    </submittedName>
</protein>
<evidence type="ECO:0000256" key="2">
    <source>
        <dbReference type="ARBA" id="ARBA00005992"/>
    </source>
</evidence>
<dbReference type="GO" id="GO:0005576">
    <property type="term" value="C:extracellular region"/>
    <property type="evidence" value="ECO:0007669"/>
    <property type="project" value="TreeGrafter"/>
</dbReference>
<dbReference type="FunFam" id="2.40.440.10:FF:000003">
    <property type="entry name" value="L,D-transpeptidase YciB"/>
    <property type="match status" value="1"/>
</dbReference>
<evidence type="ECO:0000256" key="4">
    <source>
        <dbReference type="ARBA" id="ARBA00022801"/>
    </source>
</evidence>
<dbReference type="CDD" id="cd16913">
    <property type="entry name" value="YkuD_like"/>
    <property type="match status" value="1"/>
</dbReference>
<feature type="active site" description="Proton donor/acceptor" evidence="9">
    <location>
        <position position="114"/>
    </location>
</feature>
<dbReference type="GO" id="GO:0018104">
    <property type="term" value="P:peptidoglycan-protein cross-linking"/>
    <property type="evidence" value="ECO:0007669"/>
    <property type="project" value="TreeGrafter"/>
</dbReference>
<keyword evidence="3" id="KW-0808">Transferase</keyword>
<comment type="pathway">
    <text evidence="8">Glycan biosynthesis.</text>
</comment>
<feature type="chain" id="PRO_5036875287" evidence="10">
    <location>
        <begin position="27"/>
        <end position="253"/>
    </location>
</feature>
<dbReference type="Gene3D" id="2.40.440.10">
    <property type="entry name" value="L,D-transpeptidase catalytic domain-like"/>
    <property type="match status" value="1"/>
</dbReference>
<keyword evidence="13" id="KW-1185">Reference proteome</keyword>
<dbReference type="InterPro" id="IPR005490">
    <property type="entry name" value="LD_TPept_cat_dom"/>
</dbReference>
<dbReference type="RefSeq" id="WP_209402971.1">
    <property type="nucleotide sequence ID" value="NZ_JAGIYQ010000002.1"/>
</dbReference>
<evidence type="ECO:0000259" key="11">
    <source>
        <dbReference type="PROSITE" id="PS52029"/>
    </source>
</evidence>
<sequence length="253" mass="27860">MIKRVFVMFVCLFLLFFGLGTTHSYAATNQLIVINKTTNNLAFYENGKLVKVFKVATGRKGSYTPEGNFKIVNKIVNRPFYKEHIPGGDPRNPLGKRWLGLNARGTWGDTYGIHGNSNASSIGKHISHGCIRMYNNQIEWLFPQVKINTPVIITSSKKSFDTIALASGYKVTKQTNGPVTPEEPNSNILKKGSHGSAVTLLQSKLIAQGYVIKDEKGIFGTSTENAVRNFQKDRRLSVDGIVGPATKKALGIN</sequence>
<dbReference type="SUPFAM" id="SSF141523">
    <property type="entry name" value="L,D-transpeptidase catalytic domain-like"/>
    <property type="match status" value="1"/>
</dbReference>
<keyword evidence="6 9" id="KW-0573">Peptidoglycan synthesis</keyword>
<evidence type="ECO:0000256" key="8">
    <source>
        <dbReference type="ARBA" id="ARBA00060592"/>
    </source>
</evidence>
<proteinExistence type="inferred from homology"/>
<dbReference type="InterPro" id="IPR002477">
    <property type="entry name" value="Peptidoglycan-bd-like"/>
</dbReference>
<dbReference type="SUPFAM" id="SSF47090">
    <property type="entry name" value="PGBD-like"/>
    <property type="match status" value="1"/>
</dbReference>
<dbReference type="PANTHER" id="PTHR30582:SF4">
    <property type="entry name" value="L,D-TRANSPEPTIDASE YQJB-RELATED"/>
    <property type="match status" value="1"/>
</dbReference>
<organism evidence="12 13">
    <name type="scientific">Gottfriedia endophytica</name>
    <dbReference type="NCBI Taxonomy" id="2820819"/>
    <lineage>
        <taxon>Bacteria</taxon>
        <taxon>Bacillati</taxon>
        <taxon>Bacillota</taxon>
        <taxon>Bacilli</taxon>
        <taxon>Bacillales</taxon>
        <taxon>Bacillaceae</taxon>
        <taxon>Gottfriedia</taxon>
    </lineage>
</organism>
<dbReference type="PROSITE" id="PS52029">
    <property type="entry name" value="LD_TPASE"/>
    <property type="match status" value="1"/>
</dbReference>
<comment type="caution">
    <text evidence="12">The sequence shown here is derived from an EMBL/GenBank/DDBJ whole genome shotgun (WGS) entry which is preliminary data.</text>
</comment>
<dbReference type="Pfam" id="PF01471">
    <property type="entry name" value="PG_binding_1"/>
    <property type="match status" value="1"/>
</dbReference>
<dbReference type="AlphaFoldDB" id="A0A940SFX1"/>
<feature type="signal peptide" evidence="10">
    <location>
        <begin position="1"/>
        <end position="26"/>
    </location>
</feature>